<dbReference type="FunFam" id="2.60.260.20:FF:000005">
    <property type="entry name" value="Chaperone protein dnaJ 1, mitochondrial"/>
    <property type="match status" value="1"/>
</dbReference>
<accession>A0A9W4TII4</accession>
<dbReference type="GO" id="GO:0005737">
    <property type="term" value="C:cytoplasm"/>
    <property type="evidence" value="ECO:0007669"/>
    <property type="project" value="TreeGrafter"/>
</dbReference>
<proteinExistence type="predicted"/>
<dbReference type="SUPFAM" id="SSF49493">
    <property type="entry name" value="HSP40/DnaJ peptide-binding domain"/>
    <property type="match status" value="2"/>
</dbReference>
<keyword evidence="2" id="KW-0677">Repeat</keyword>
<dbReference type="GO" id="GO:0051082">
    <property type="term" value="F:unfolded protein binding"/>
    <property type="evidence" value="ECO:0007669"/>
    <property type="project" value="InterPro"/>
</dbReference>
<dbReference type="Gene3D" id="2.60.260.20">
    <property type="entry name" value="Urease metallochaperone UreE, N-terminal domain"/>
    <property type="match status" value="2"/>
</dbReference>
<keyword evidence="3" id="KW-0863">Zinc-finger</keyword>
<dbReference type="GO" id="GO:0042026">
    <property type="term" value="P:protein refolding"/>
    <property type="evidence" value="ECO:0007669"/>
    <property type="project" value="TreeGrafter"/>
</dbReference>
<evidence type="ECO:0000313" key="8">
    <source>
        <dbReference type="EMBL" id="CAI2767419.1"/>
    </source>
</evidence>
<evidence type="ECO:0000256" key="6">
    <source>
        <dbReference type="SAM" id="MobiDB-lite"/>
    </source>
</evidence>
<sequence>MILCKKNYSKHRNNYTQHVIHTLTPFKIPDEIANLLNFQAMDYIDYYKVLEITKSATEAEIKKAYRKLARKYHPDLNPNDKEAERKFKELNEANEVLSNPENRKKYDKYGKDWKHADEFEKAGYDPNQQQYSRQQQGNQSYTDFSGGDFSESDFSDFFNSMYGSSGRSSRSQAKYRGQDFNAELQLDLAAAYTSHKQNLSVNGKNIRITIPAGVENGQIIKIPNHGAPGANGGPNGDLYITFLIDNNSDFKREGNNLYADVELDLYTAILGGEIFVATFDGKVKIKVPAETQPGTKVKLKGKGFPVYKKENQFGDLYITYTIKIPTKLSAKEKELFEELAKLRNHE</sequence>
<dbReference type="PANTHER" id="PTHR43096">
    <property type="entry name" value="DNAJ HOMOLOG 1, MITOCHONDRIAL-RELATED"/>
    <property type="match status" value="1"/>
</dbReference>
<dbReference type="CDD" id="cd06257">
    <property type="entry name" value="DnaJ"/>
    <property type="match status" value="1"/>
</dbReference>
<dbReference type="InterPro" id="IPR001623">
    <property type="entry name" value="DnaJ_domain"/>
</dbReference>
<dbReference type="InterPro" id="IPR002939">
    <property type="entry name" value="DnaJ_C"/>
</dbReference>
<protein>
    <submittedName>
        <fullName evidence="8">DnaJ-class molecular chaperone CbpA</fullName>
    </submittedName>
</protein>
<feature type="compositionally biased region" description="Low complexity" evidence="6">
    <location>
        <begin position="127"/>
        <end position="145"/>
    </location>
</feature>
<dbReference type="InterPro" id="IPR008971">
    <property type="entry name" value="HSP40/DnaJ_pept-bd"/>
</dbReference>
<dbReference type="PROSITE" id="PS50076">
    <property type="entry name" value="DNAJ_2"/>
    <property type="match status" value="1"/>
</dbReference>
<dbReference type="KEGG" id="fcs:TRV642_2556"/>
<dbReference type="InterPro" id="IPR018253">
    <property type="entry name" value="DnaJ_domain_CS"/>
</dbReference>
<reference evidence="8" key="1">
    <citation type="submission" date="2022-09" db="EMBL/GenBank/DDBJ databases">
        <authorList>
            <person name="Duchaud E."/>
        </authorList>
    </citation>
    <scope>NUCLEOTIDE SEQUENCE</scope>
    <source>
        <strain evidence="8">TRV642</strain>
    </source>
</reference>
<keyword evidence="5" id="KW-0143">Chaperone</keyword>
<evidence type="ECO:0000259" key="7">
    <source>
        <dbReference type="PROSITE" id="PS50076"/>
    </source>
</evidence>
<keyword evidence="4" id="KW-0862">Zinc</keyword>
<dbReference type="EMBL" id="OX336425">
    <property type="protein sequence ID" value="CAI2767419.1"/>
    <property type="molecule type" value="Genomic_DNA"/>
</dbReference>
<dbReference type="Proteomes" id="UP001152749">
    <property type="component" value="Chromosome"/>
</dbReference>
<evidence type="ECO:0000256" key="2">
    <source>
        <dbReference type="ARBA" id="ARBA00022737"/>
    </source>
</evidence>
<dbReference type="PRINTS" id="PR00625">
    <property type="entry name" value="JDOMAIN"/>
</dbReference>
<evidence type="ECO:0000256" key="5">
    <source>
        <dbReference type="ARBA" id="ARBA00023186"/>
    </source>
</evidence>
<dbReference type="GO" id="GO:0008270">
    <property type="term" value="F:zinc ion binding"/>
    <property type="evidence" value="ECO:0007669"/>
    <property type="project" value="UniProtKB-KW"/>
</dbReference>
<evidence type="ECO:0000256" key="1">
    <source>
        <dbReference type="ARBA" id="ARBA00022723"/>
    </source>
</evidence>
<dbReference type="CDD" id="cd10747">
    <property type="entry name" value="DnaJ_C"/>
    <property type="match status" value="1"/>
</dbReference>
<dbReference type="Pfam" id="PF00226">
    <property type="entry name" value="DnaJ"/>
    <property type="match status" value="1"/>
</dbReference>
<evidence type="ECO:0000313" key="9">
    <source>
        <dbReference type="Proteomes" id="UP001152749"/>
    </source>
</evidence>
<dbReference type="PANTHER" id="PTHR43096:SF52">
    <property type="entry name" value="DNAJ HOMOLOG 1, MITOCHONDRIAL-RELATED"/>
    <property type="match status" value="1"/>
</dbReference>
<dbReference type="InterPro" id="IPR036869">
    <property type="entry name" value="J_dom_sf"/>
</dbReference>
<dbReference type="AlphaFoldDB" id="A0A9W4TII4"/>
<feature type="domain" description="J" evidence="7">
    <location>
        <begin position="45"/>
        <end position="110"/>
    </location>
</feature>
<dbReference type="Gene3D" id="1.10.287.110">
    <property type="entry name" value="DnaJ domain"/>
    <property type="match status" value="1"/>
</dbReference>
<feature type="region of interest" description="Disordered" evidence="6">
    <location>
        <begin position="123"/>
        <end position="145"/>
    </location>
</feature>
<dbReference type="Pfam" id="PF01556">
    <property type="entry name" value="DnaJ_C"/>
    <property type="match status" value="1"/>
</dbReference>
<dbReference type="PROSITE" id="PS00636">
    <property type="entry name" value="DNAJ_1"/>
    <property type="match status" value="1"/>
</dbReference>
<dbReference type="SMART" id="SM00271">
    <property type="entry name" value="DnaJ"/>
    <property type="match status" value="1"/>
</dbReference>
<name>A0A9W4TII4_9FLAO</name>
<keyword evidence="1" id="KW-0479">Metal-binding</keyword>
<evidence type="ECO:0000256" key="4">
    <source>
        <dbReference type="ARBA" id="ARBA00022833"/>
    </source>
</evidence>
<evidence type="ECO:0000256" key="3">
    <source>
        <dbReference type="ARBA" id="ARBA00022771"/>
    </source>
</evidence>
<gene>
    <name evidence="8" type="ORF">TRV642_2556</name>
</gene>
<organism evidence="8 9">
    <name type="scientific">Flavobacterium collinsii</name>
    <dbReference type="NCBI Taxonomy" id="1114861"/>
    <lineage>
        <taxon>Bacteria</taxon>
        <taxon>Pseudomonadati</taxon>
        <taxon>Bacteroidota</taxon>
        <taxon>Flavobacteriia</taxon>
        <taxon>Flavobacteriales</taxon>
        <taxon>Flavobacteriaceae</taxon>
        <taxon>Flavobacterium</taxon>
    </lineage>
</organism>
<dbReference type="SUPFAM" id="SSF46565">
    <property type="entry name" value="Chaperone J-domain"/>
    <property type="match status" value="1"/>
</dbReference>